<name>A0A4Q7PBW5_9BACT</name>
<sequence>MVLTLAYFHPDKSQFIIEVLVDPNHTNFLKVKNTGKKIRLFLMGSSIKKSRI</sequence>
<comment type="caution">
    <text evidence="1">The sequence shown here is derived from an EMBL/GenBank/DDBJ whole genome shotgun (WGS) entry which is preliminary data.</text>
</comment>
<dbReference type="AlphaFoldDB" id="A0A4Q7PBW5"/>
<keyword evidence="2" id="KW-1185">Reference proteome</keyword>
<evidence type="ECO:0000313" key="1">
    <source>
        <dbReference type="EMBL" id="RZS97188.1"/>
    </source>
</evidence>
<proteinExistence type="predicted"/>
<reference evidence="1 2" key="1">
    <citation type="submission" date="2019-02" db="EMBL/GenBank/DDBJ databases">
        <title>Genomic Encyclopedia of Archaeal and Bacterial Type Strains, Phase II (KMG-II): from individual species to whole genera.</title>
        <authorList>
            <person name="Goeker M."/>
        </authorList>
    </citation>
    <scope>NUCLEOTIDE SEQUENCE [LARGE SCALE GENOMIC DNA]</scope>
    <source>
        <strain evidence="1 2">DSM 21411</strain>
    </source>
</reference>
<accession>A0A4Q7PBW5</accession>
<protein>
    <submittedName>
        <fullName evidence="1">Uncharacterized protein</fullName>
    </submittedName>
</protein>
<dbReference type="EMBL" id="SGXG01000001">
    <property type="protein sequence ID" value="RZS97188.1"/>
    <property type="molecule type" value="Genomic_DNA"/>
</dbReference>
<organism evidence="1 2">
    <name type="scientific">Cecembia calidifontis</name>
    <dbReference type="NCBI Taxonomy" id="1187080"/>
    <lineage>
        <taxon>Bacteria</taxon>
        <taxon>Pseudomonadati</taxon>
        <taxon>Bacteroidota</taxon>
        <taxon>Cytophagia</taxon>
        <taxon>Cytophagales</taxon>
        <taxon>Cyclobacteriaceae</taxon>
        <taxon>Cecembia</taxon>
    </lineage>
</organism>
<dbReference type="Proteomes" id="UP000292209">
    <property type="component" value="Unassembled WGS sequence"/>
</dbReference>
<evidence type="ECO:0000313" key="2">
    <source>
        <dbReference type="Proteomes" id="UP000292209"/>
    </source>
</evidence>
<gene>
    <name evidence="1" type="ORF">BC751_2786</name>
</gene>